<evidence type="ECO:0000313" key="10">
    <source>
        <dbReference type="Proteomes" id="UP001209755"/>
    </source>
</evidence>
<feature type="binding site" evidence="7">
    <location>
        <position position="141"/>
    </location>
    <ligand>
        <name>substrate</name>
    </ligand>
</feature>
<dbReference type="Gene3D" id="2.40.37.10">
    <property type="entry name" value="Lyase, Ornithine Decarboxylase, Chain A, domain 1"/>
    <property type="match status" value="1"/>
</dbReference>
<feature type="modified residue" description="N6-(pyridoxal phosphate)lysine" evidence="7">
    <location>
        <position position="43"/>
    </location>
</feature>
<dbReference type="SUPFAM" id="SSF50621">
    <property type="entry name" value="Alanine racemase C-terminal domain-like"/>
    <property type="match status" value="1"/>
</dbReference>
<dbReference type="EMBL" id="JAOQNS010000011">
    <property type="protein sequence ID" value="MCW2309150.1"/>
    <property type="molecule type" value="Genomic_DNA"/>
</dbReference>
<keyword evidence="10" id="KW-1185">Reference proteome</keyword>
<protein>
    <recommendedName>
        <fullName evidence="4 7">Alanine racemase</fullName>
        <ecNumber evidence="4 7">5.1.1.1</ecNumber>
    </recommendedName>
</protein>
<evidence type="ECO:0000256" key="6">
    <source>
        <dbReference type="ARBA" id="ARBA00023235"/>
    </source>
</evidence>
<dbReference type="SUPFAM" id="SSF51419">
    <property type="entry name" value="PLP-binding barrel"/>
    <property type="match status" value="1"/>
</dbReference>
<dbReference type="CDD" id="cd00430">
    <property type="entry name" value="PLPDE_III_AR"/>
    <property type="match status" value="1"/>
</dbReference>
<gene>
    <name evidence="9" type="ORF">M2319_003501</name>
</gene>
<comment type="pathway">
    <text evidence="7">Amino-acid biosynthesis; D-alanine biosynthesis; D-alanine from L-alanine: step 1/1.</text>
</comment>
<feature type="domain" description="Alanine racemase C-terminal" evidence="8">
    <location>
        <begin position="242"/>
        <end position="373"/>
    </location>
</feature>
<evidence type="ECO:0000313" key="9">
    <source>
        <dbReference type="EMBL" id="MCW2309150.1"/>
    </source>
</evidence>
<keyword evidence="6 7" id="KW-0413">Isomerase</keyword>
<dbReference type="PRINTS" id="PR00992">
    <property type="entry name" value="ALARACEMASE"/>
</dbReference>
<name>A0ABT3HFH1_9HYPH</name>
<comment type="catalytic activity">
    <reaction evidence="1 7">
        <text>L-alanine = D-alanine</text>
        <dbReference type="Rhea" id="RHEA:20249"/>
        <dbReference type="ChEBI" id="CHEBI:57416"/>
        <dbReference type="ChEBI" id="CHEBI:57972"/>
        <dbReference type="EC" id="5.1.1.1"/>
    </reaction>
</comment>
<dbReference type="Pfam" id="PF00842">
    <property type="entry name" value="Ala_racemase_C"/>
    <property type="match status" value="1"/>
</dbReference>
<evidence type="ECO:0000259" key="8">
    <source>
        <dbReference type="SMART" id="SM01005"/>
    </source>
</evidence>
<dbReference type="PANTHER" id="PTHR30511:SF0">
    <property type="entry name" value="ALANINE RACEMASE, CATABOLIC-RELATED"/>
    <property type="match status" value="1"/>
</dbReference>
<evidence type="ECO:0000256" key="1">
    <source>
        <dbReference type="ARBA" id="ARBA00000316"/>
    </source>
</evidence>
<comment type="caution">
    <text evidence="9">The sequence shown here is derived from an EMBL/GenBank/DDBJ whole genome shotgun (WGS) entry which is preliminary data.</text>
</comment>
<feature type="binding site" evidence="7">
    <location>
        <position position="316"/>
    </location>
    <ligand>
        <name>substrate</name>
    </ligand>
</feature>
<dbReference type="InterPro" id="IPR011079">
    <property type="entry name" value="Ala_racemase_C"/>
</dbReference>
<comment type="cofactor">
    <cofactor evidence="2 7">
        <name>pyridoxal 5'-phosphate</name>
        <dbReference type="ChEBI" id="CHEBI:597326"/>
    </cofactor>
</comment>
<sequence length="377" mass="39246">MNYAETTNDLAGGRLTIDLDALAANWRLLAAKAPGAECAGVVKGDGYGIGLERAVETLGAAGAKTFFVALPDEGLRARAVAPEAAIYLLGGLFEKNGPALAAAGIRPVLGSMEEIGEWEAFCRASGSPVPCGIHVDTGMNRLGLTLDEARALAGDPARVEAMGAKIVISHLACADAPGHELTALQITRFSEIRSLFPGLKASLANSAGVLGQPGAHFDLLRPGIALYGGQAIAGIDNPMRPVVTLEARIIQIRNGNAGETVGYGAMETLKRPSRIAVVAVGYADGYHRRAGSTDAAPGARVHLSGFDAPLIGRVSMDLIAVDVTGIPESIARRGAWIEMFGPNVPVDEVAERAETIGYELLTGLGRRYRRSYLGGKG</sequence>
<dbReference type="HAMAP" id="MF_01201">
    <property type="entry name" value="Ala_racemase"/>
    <property type="match status" value="1"/>
</dbReference>
<dbReference type="InterPro" id="IPR009006">
    <property type="entry name" value="Ala_racemase/Decarboxylase_C"/>
</dbReference>
<dbReference type="NCBIfam" id="TIGR00492">
    <property type="entry name" value="alr"/>
    <property type="match status" value="1"/>
</dbReference>
<comment type="function">
    <text evidence="7">Catalyzes the interconversion of L-alanine and D-alanine. May also act on other amino acids.</text>
</comment>
<accession>A0ABT3HFH1</accession>
<dbReference type="RefSeq" id="WP_264602742.1">
    <property type="nucleotide sequence ID" value="NZ_JAOQNS010000011.1"/>
</dbReference>
<feature type="active site" description="Proton acceptor; specific for L-alanine" evidence="7">
    <location>
        <position position="263"/>
    </location>
</feature>
<evidence type="ECO:0000256" key="5">
    <source>
        <dbReference type="ARBA" id="ARBA00022898"/>
    </source>
</evidence>
<evidence type="ECO:0000256" key="3">
    <source>
        <dbReference type="ARBA" id="ARBA00007880"/>
    </source>
</evidence>
<dbReference type="SMART" id="SM01005">
    <property type="entry name" value="Ala_racemase_C"/>
    <property type="match status" value="1"/>
</dbReference>
<evidence type="ECO:0000256" key="4">
    <source>
        <dbReference type="ARBA" id="ARBA00013089"/>
    </source>
</evidence>
<dbReference type="Proteomes" id="UP001209755">
    <property type="component" value="Unassembled WGS sequence"/>
</dbReference>
<dbReference type="Pfam" id="PF01168">
    <property type="entry name" value="Ala_racemase_N"/>
    <property type="match status" value="1"/>
</dbReference>
<organism evidence="9 10">
    <name type="scientific">Rhodobium gokarnense</name>
    <dbReference type="NCBI Taxonomy" id="364296"/>
    <lineage>
        <taxon>Bacteria</taxon>
        <taxon>Pseudomonadati</taxon>
        <taxon>Pseudomonadota</taxon>
        <taxon>Alphaproteobacteria</taxon>
        <taxon>Hyphomicrobiales</taxon>
        <taxon>Rhodobiaceae</taxon>
        <taxon>Rhodobium</taxon>
    </lineage>
</organism>
<proteinExistence type="inferred from homology"/>
<feature type="active site" description="Proton acceptor; specific for D-alanine" evidence="7">
    <location>
        <position position="43"/>
    </location>
</feature>
<dbReference type="InterPro" id="IPR029066">
    <property type="entry name" value="PLP-binding_barrel"/>
</dbReference>
<dbReference type="GO" id="GO:0008784">
    <property type="term" value="F:alanine racemase activity"/>
    <property type="evidence" value="ECO:0007669"/>
    <property type="project" value="UniProtKB-EC"/>
</dbReference>
<dbReference type="EC" id="5.1.1.1" evidence="4 7"/>
<keyword evidence="5 7" id="KW-0663">Pyridoxal phosphate</keyword>
<reference evidence="10" key="1">
    <citation type="submission" date="2023-07" db="EMBL/GenBank/DDBJ databases">
        <title>Genome sequencing of Purple Non-Sulfur Bacteria from various extreme environments.</title>
        <authorList>
            <person name="Mayer M."/>
        </authorList>
    </citation>
    <scope>NUCLEOTIDE SEQUENCE [LARGE SCALE GENOMIC DNA]</scope>
    <source>
        <strain evidence="10">DSM 17935</strain>
    </source>
</reference>
<dbReference type="PROSITE" id="PS00395">
    <property type="entry name" value="ALANINE_RACEMASE"/>
    <property type="match status" value="1"/>
</dbReference>
<dbReference type="InterPro" id="IPR000821">
    <property type="entry name" value="Ala_racemase"/>
</dbReference>
<evidence type="ECO:0000256" key="7">
    <source>
        <dbReference type="HAMAP-Rule" id="MF_01201"/>
    </source>
</evidence>
<dbReference type="InterPro" id="IPR001608">
    <property type="entry name" value="Ala_racemase_N"/>
</dbReference>
<dbReference type="InterPro" id="IPR020622">
    <property type="entry name" value="Ala_racemase_pyridoxalP-BS"/>
</dbReference>
<dbReference type="Gene3D" id="3.20.20.10">
    <property type="entry name" value="Alanine racemase"/>
    <property type="match status" value="1"/>
</dbReference>
<dbReference type="PANTHER" id="PTHR30511">
    <property type="entry name" value="ALANINE RACEMASE"/>
    <property type="match status" value="1"/>
</dbReference>
<evidence type="ECO:0000256" key="2">
    <source>
        <dbReference type="ARBA" id="ARBA00001933"/>
    </source>
</evidence>
<comment type="similarity">
    <text evidence="3 7">Belongs to the alanine racemase family.</text>
</comment>